<feature type="coiled-coil region" evidence="1">
    <location>
        <begin position="42"/>
        <end position="69"/>
    </location>
</feature>
<evidence type="ECO:0000313" key="3">
    <source>
        <dbReference type="EMBL" id="TFI59320.1"/>
    </source>
</evidence>
<keyword evidence="4" id="KW-1185">Reference proteome</keyword>
<gene>
    <name evidence="3" type="ORF">E2493_05635</name>
</gene>
<dbReference type="EMBL" id="SPDV01000008">
    <property type="protein sequence ID" value="TFI59320.1"/>
    <property type="molecule type" value="Genomic_DNA"/>
</dbReference>
<feature type="transmembrane region" description="Helical" evidence="2">
    <location>
        <begin position="6"/>
        <end position="28"/>
    </location>
</feature>
<sequence length="85" mass="9605">MDDNLAIFLILAIAINAALILTISMSWIRTKRRALELQPAAVTTLKNENETLKAQVAKLESRLHVLERIAVDPAERTSREIELLR</sequence>
<protein>
    <submittedName>
        <fullName evidence="3">Uncharacterized protein</fullName>
    </submittedName>
</protein>
<keyword evidence="1" id="KW-0175">Coiled coil</keyword>
<comment type="caution">
    <text evidence="3">The sequence shown here is derived from an EMBL/GenBank/DDBJ whole genome shotgun (WGS) entry which is preliminary data.</text>
</comment>
<dbReference type="OrthoDB" id="7472820at2"/>
<reference evidence="3 4" key="1">
    <citation type="submission" date="2019-03" db="EMBL/GenBank/DDBJ databases">
        <title>Genome sequence of Sphingomonas sp. 17J27-24.</title>
        <authorList>
            <person name="Kim M."/>
            <person name="Maeng S."/>
            <person name="Sathiyaraj S."/>
        </authorList>
    </citation>
    <scope>NUCLEOTIDE SEQUENCE [LARGE SCALE GENOMIC DNA]</scope>
    <source>
        <strain evidence="3 4">17J27-24</strain>
    </source>
</reference>
<keyword evidence="2" id="KW-0812">Transmembrane</keyword>
<dbReference type="Proteomes" id="UP000298213">
    <property type="component" value="Unassembled WGS sequence"/>
</dbReference>
<dbReference type="RefSeq" id="WP_135084594.1">
    <property type="nucleotide sequence ID" value="NZ_SPDV01000008.1"/>
</dbReference>
<keyword evidence="2" id="KW-1133">Transmembrane helix</keyword>
<evidence type="ECO:0000313" key="4">
    <source>
        <dbReference type="Proteomes" id="UP000298213"/>
    </source>
</evidence>
<accession>A0A4Y8ZTH4</accession>
<evidence type="ECO:0000256" key="2">
    <source>
        <dbReference type="SAM" id="Phobius"/>
    </source>
</evidence>
<organism evidence="3 4">
    <name type="scientific">Sphingomonas parva</name>
    <dbReference type="NCBI Taxonomy" id="2555898"/>
    <lineage>
        <taxon>Bacteria</taxon>
        <taxon>Pseudomonadati</taxon>
        <taxon>Pseudomonadota</taxon>
        <taxon>Alphaproteobacteria</taxon>
        <taxon>Sphingomonadales</taxon>
        <taxon>Sphingomonadaceae</taxon>
        <taxon>Sphingomonas</taxon>
    </lineage>
</organism>
<dbReference type="AlphaFoldDB" id="A0A4Y8ZTH4"/>
<proteinExistence type="predicted"/>
<keyword evidence="2" id="KW-0472">Membrane</keyword>
<name>A0A4Y8ZTH4_9SPHN</name>
<evidence type="ECO:0000256" key="1">
    <source>
        <dbReference type="SAM" id="Coils"/>
    </source>
</evidence>